<sequence>MFVLFWGSSEPVVQNDRHAILQGEFLPPQTVGGMQHREEHADRWGQASGRGSTVLDQRSVCFIESDGQPSGHIVSLASVAFYLGQAVVDTGLLDTLPGRSGFLAGCLDRSKKPKCFHFFPLPTAAAATVTTVINNFIPSWKWNNQSGNNEVGGSVKRLLTKREHTRKAECPAGQSGRPIVLERVLAFCSRLPATLGTSP</sequence>
<dbReference type="Proteomes" id="UP000054630">
    <property type="component" value="Unassembled WGS sequence"/>
</dbReference>
<keyword evidence="2" id="KW-1185">Reference proteome</keyword>
<proteinExistence type="predicted"/>
<gene>
    <name evidence="1" type="ORF">T07_8641</name>
</gene>
<protein>
    <submittedName>
        <fullName evidence="1">Uncharacterized protein</fullName>
    </submittedName>
</protein>
<evidence type="ECO:0000313" key="2">
    <source>
        <dbReference type="Proteomes" id="UP000054630"/>
    </source>
</evidence>
<name>A0A0V0RUK5_9BILA</name>
<dbReference type="EMBL" id="JYDL01000077">
    <property type="protein sequence ID" value="KRX18161.1"/>
    <property type="molecule type" value="Genomic_DNA"/>
</dbReference>
<evidence type="ECO:0000313" key="1">
    <source>
        <dbReference type="EMBL" id="KRX18161.1"/>
    </source>
</evidence>
<accession>A0A0V0RUK5</accession>
<comment type="caution">
    <text evidence="1">The sequence shown here is derived from an EMBL/GenBank/DDBJ whole genome shotgun (WGS) entry which is preliminary data.</text>
</comment>
<dbReference type="OrthoDB" id="5914099at2759"/>
<dbReference type="AlphaFoldDB" id="A0A0V0RUK5"/>
<reference evidence="1 2" key="1">
    <citation type="submission" date="2015-01" db="EMBL/GenBank/DDBJ databases">
        <title>Evolution of Trichinella species and genotypes.</title>
        <authorList>
            <person name="Korhonen P.K."/>
            <person name="Edoardo P."/>
            <person name="Giuseppe L.R."/>
            <person name="Gasser R.B."/>
        </authorList>
    </citation>
    <scope>NUCLEOTIDE SEQUENCE [LARGE SCALE GENOMIC DNA]</scope>
    <source>
        <strain evidence="1">ISS37</strain>
    </source>
</reference>
<organism evidence="1 2">
    <name type="scientific">Trichinella nelsoni</name>
    <dbReference type="NCBI Taxonomy" id="6336"/>
    <lineage>
        <taxon>Eukaryota</taxon>
        <taxon>Metazoa</taxon>
        <taxon>Ecdysozoa</taxon>
        <taxon>Nematoda</taxon>
        <taxon>Enoplea</taxon>
        <taxon>Dorylaimia</taxon>
        <taxon>Trichinellida</taxon>
        <taxon>Trichinellidae</taxon>
        <taxon>Trichinella</taxon>
    </lineage>
</organism>